<dbReference type="Gene3D" id="3.30.1540.10">
    <property type="entry name" value="formyl-coa transferase, domain 3"/>
    <property type="match status" value="1"/>
</dbReference>
<dbReference type="GO" id="GO:0016740">
    <property type="term" value="F:transferase activity"/>
    <property type="evidence" value="ECO:0007669"/>
    <property type="project" value="UniProtKB-KW"/>
</dbReference>
<dbReference type="KEGG" id="sdd:D9753_11360"/>
<name>A0A3G2JG41_9ACTN</name>
<dbReference type="InterPro" id="IPR044855">
    <property type="entry name" value="CoA-Trfase_III_dom3_sf"/>
</dbReference>
<dbReference type="SUPFAM" id="SSF89796">
    <property type="entry name" value="CoA-transferase family III (CaiB/BaiF)"/>
    <property type="match status" value="1"/>
</dbReference>
<gene>
    <name evidence="2" type="ORF">D9753_11360</name>
</gene>
<dbReference type="PANTHER" id="PTHR48228:SF7">
    <property type="entry name" value="FATTY ACYL-COA TRANSFERASE RV3272-RELATED"/>
    <property type="match status" value="1"/>
</dbReference>
<proteinExistence type="predicted"/>
<dbReference type="Proteomes" id="UP000268329">
    <property type="component" value="Chromosome"/>
</dbReference>
<dbReference type="PANTHER" id="PTHR48228">
    <property type="entry name" value="SUCCINYL-COA--D-CITRAMALATE COA-TRANSFERASE"/>
    <property type="match status" value="1"/>
</dbReference>
<keyword evidence="3" id="KW-1185">Reference proteome</keyword>
<feature type="region of interest" description="Disordered" evidence="1">
    <location>
        <begin position="365"/>
        <end position="386"/>
    </location>
</feature>
<dbReference type="Pfam" id="PF02515">
    <property type="entry name" value="CoA_transf_3"/>
    <property type="match status" value="1"/>
</dbReference>
<organism evidence="2 3">
    <name type="scientific">Streptomyces dangxiongensis</name>
    <dbReference type="NCBI Taxonomy" id="1442032"/>
    <lineage>
        <taxon>Bacteria</taxon>
        <taxon>Bacillati</taxon>
        <taxon>Actinomycetota</taxon>
        <taxon>Actinomycetes</taxon>
        <taxon>Kitasatosporales</taxon>
        <taxon>Streptomycetaceae</taxon>
        <taxon>Streptomyces</taxon>
    </lineage>
</organism>
<evidence type="ECO:0000313" key="2">
    <source>
        <dbReference type="EMBL" id="AYN39412.1"/>
    </source>
</evidence>
<dbReference type="Gene3D" id="3.40.50.10540">
    <property type="entry name" value="Crotonobetainyl-coa:carnitine coa-transferase, domain 1"/>
    <property type="match status" value="1"/>
</dbReference>
<sequence length="386" mass="41674">MTRNLTGGWPGLSGLRVLDLSRLLPGGFATSMMADLGADVVKVEDPHRGDYGRLVDPDAFAALNRNKRSVVLDLRTEEGRADLLRLVGDSDVVVESHRPGVLAASGLGYDRMRAANPRIVLCSITGYGQTGPYAQRPGHDLNFLALSGFFAVPHRTTGRADRVGVRVADLAGAMYAAYATVVAAFAARDTGEGQHLDVSLHEAAAAWCGPFALPLLERAEPVDSPLVTGDNDVFTVADGRRIALATFEDKFWVTFRRALAPHFPALDDDSYDRRPARTRAKHEVAKLLADVFAQRDFAWWTSVLSGLDIPWAPVYESAEELLTDPHTAERDLVGTLPGSAADRPRRQVRFPVRFGAGLDSLRAAAPAHGEHTAEVLARPGEPSGGR</sequence>
<keyword evidence="2" id="KW-0808">Transferase</keyword>
<protein>
    <submittedName>
        <fullName evidence="2">CoA transferase</fullName>
    </submittedName>
</protein>
<reference evidence="2 3" key="1">
    <citation type="submission" date="2018-10" db="EMBL/GenBank/DDBJ databases">
        <title>The genome of Streptomyces dangxiongensis Z022.</title>
        <authorList>
            <person name="Zhang B."/>
        </authorList>
    </citation>
    <scope>NUCLEOTIDE SEQUENCE [LARGE SCALE GENOMIC DNA]</scope>
    <source>
        <strain evidence="2 3">Z022</strain>
    </source>
</reference>
<accession>A0A3G2JG41</accession>
<dbReference type="AlphaFoldDB" id="A0A3G2JG41"/>
<dbReference type="InterPro" id="IPR023606">
    <property type="entry name" value="CoA-Trfase_III_dom_1_sf"/>
</dbReference>
<dbReference type="RefSeq" id="WP_121786904.1">
    <property type="nucleotide sequence ID" value="NZ_CP033073.1"/>
</dbReference>
<dbReference type="InterPro" id="IPR050509">
    <property type="entry name" value="CoA-transferase_III"/>
</dbReference>
<evidence type="ECO:0000256" key="1">
    <source>
        <dbReference type="SAM" id="MobiDB-lite"/>
    </source>
</evidence>
<dbReference type="InterPro" id="IPR003673">
    <property type="entry name" value="CoA-Trfase_fam_III"/>
</dbReference>
<dbReference type="OrthoDB" id="4251672at2"/>
<evidence type="ECO:0000313" key="3">
    <source>
        <dbReference type="Proteomes" id="UP000268329"/>
    </source>
</evidence>
<dbReference type="EMBL" id="CP033073">
    <property type="protein sequence ID" value="AYN39412.1"/>
    <property type="molecule type" value="Genomic_DNA"/>
</dbReference>